<feature type="region of interest" description="Disordered" evidence="1">
    <location>
        <begin position="163"/>
        <end position="187"/>
    </location>
</feature>
<protein>
    <submittedName>
        <fullName evidence="2 4">Uncharacterized protein</fullName>
    </submittedName>
</protein>
<reference evidence="4" key="1">
    <citation type="submission" date="2016-06" db="UniProtKB">
        <authorList>
            <consortium name="WormBaseParasite"/>
        </authorList>
    </citation>
    <scope>IDENTIFICATION</scope>
</reference>
<name>A0A183TPY0_SCHSO</name>
<dbReference type="AlphaFoldDB" id="A0A183TPY0"/>
<evidence type="ECO:0000313" key="2">
    <source>
        <dbReference type="EMBL" id="VDM04913.1"/>
    </source>
</evidence>
<feature type="compositionally biased region" description="Low complexity" evidence="1">
    <location>
        <begin position="65"/>
        <end position="77"/>
    </location>
</feature>
<sequence>MSDHDVSSLPYEVSVKTFKKTRSPMEWKSGVRHEPAPTRANVRPTVCATAIAGDSCSTVDGETPSSGSLGGSLDTSSTSAVSKPKLAPLGLLSANVQSEPVRLTTASSPTILLASPSIIVPISELMQFDWLGIRERLGPILARLTALLDFQYRNYQECKADRRKSTKRVKQRLSGANTPGLSDEGMMSKQRGAVGSRKQICSFRPAERSLLSVTDRETWISRESVPGEVLLVSRVDLQLLQGLASFGDMVGDIIIDFGATGEAAAQVSYIYQKQARKLNHFHLSCLRKIPKLT</sequence>
<reference evidence="2 3" key="2">
    <citation type="submission" date="2018-11" db="EMBL/GenBank/DDBJ databases">
        <authorList>
            <consortium name="Pathogen Informatics"/>
        </authorList>
    </citation>
    <scope>NUCLEOTIDE SEQUENCE [LARGE SCALE GENOMIC DNA]</scope>
    <source>
        <strain evidence="2 3">NST_G2</strain>
    </source>
</reference>
<gene>
    <name evidence="2" type="ORF">SSLN_LOCUS18527</name>
</gene>
<dbReference type="WBParaSite" id="SSLN_0001922501-mRNA-1">
    <property type="protein sequence ID" value="SSLN_0001922501-mRNA-1"/>
    <property type="gene ID" value="SSLN_0001922501"/>
</dbReference>
<organism evidence="4">
    <name type="scientific">Schistocephalus solidus</name>
    <name type="common">Tapeworm</name>
    <dbReference type="NCBI Taxonomy" id="70667"/>
    <lineage>
        <taxon>Eukaryota</taxon>
        <taxon>Metazoa</taxon>
        <taxon>Spiralia</taxon>
        <taxon>Lophotrochozoa</taxon>
        <taxon>Platyhelminthes</taxon>
        <taxon>Cestoda</taxon>
        <taxon>Eucestoda</taxon>
        <taxon>Diphyllobothriidea</taxon>
        <taxon>Diphyllobothriidae</taxon>
        <taxon>Schistocephalus</taxon>
    </lineage>
</organism>
<dbReference type="Proteomes" id="UP000275846">
    <property type="component" value="Unassembled WGS sequence"/>
</dbReference>
<feature type="region of interest" description="Disordered" evidence="1">
    <location>
        <begin position="57"/>
        <end position="77"/>
    </location>
</feature>
<keyword evidence="3" id="KW-1185">Reference proteome</keyword>
<proteinExistence type="predicted"/>
<dbReference type="EMBL" id="UYSU01044649">
    <property type="protein sequence ID" value="VDM04913.1"/>
    <property type="molecule type" value="Genomic_DNA"/>
</dbReference>
<evidence type="ECO:0000313" key="4">
    <source>
        <dbReference type="WBParaSite" id="SSLN_0001922501-mRNA-1"/>
    </source>
</evidence>
<accession>A0A183TPY0</accession>
<evidence type="ECO:0000313" key="3">
    <source>
        <dbReference type="Proteomes" id="UP000275846"/>
    </source>
</evidence>
<evidence type="ECO:0000256" key="1">
    <source>
        <dbReference type="SAM" id="MobiDB-lite"/>
    </source>
</evidence>